<dbReference type="EMBL" id="GBXM01052452">
    <property type="protein sequence ID" value="JAH56125.1"/>
    <property type="molecule type" value="Transcribed_RNA"/>
</dbReference>
<dbReference type="AlphaFoldDB" id="A0A0E9TT85"/>
<proteinExistence type="predicted"/>
<name>A0A0E9TT85_ANGAN</name>
<protein>
    <submittedName>
        <fullName evidence="1">Uncharacterized protein</fullName>
    </submittedName>
</protein>
<reference evidence="1" key="1">
    <citation type="submission" date="2014-11" db="EMBL/GenBank/DDBJ databases">
        <authorList>
            <person name="Amaro Gonzalez C."/>
        </authorList>
    </citation>
    <scope>NUCLEOTIDE SEQUENCE</scope>
</reference>
<sequence>MPCYINLYLPFYSNLAWSTSSLNSEVAFCLCTS</sequence>
<organism evidence="1">
    <name type="scientific">Anguilla anguilla</name>
    <name type="common">European freshwater eel</name>
    <name type="synonym">Muraena anguilla</name>
    <dbReference type="NCBI Taxonomy" id="7936"/>
    <lineage>
        <taxon>Eukaryota</taxon>
        <taxon>Metazoa</taxon>
        <taxon>Chordata</taxon>
        <taxon>Craniata</taxon>
        <taxon>Vertebrata</taxon>
        <taxon>Euteleostomi</taxon>
        <taxon>Actinopterygii</taxon>
        <taxon>Neopterygii</taxon>
        <taxon>Teleostei</taxon>
        <taxon>Anguilliformes</taxon>
        <taxon>Anguillidae</taxon>
        <taxon>Anguilla</taxon>
    </lineage>
</organism>
<accession>A0A0E9TT85</accession>
<reference evidence="1" key="2">
    <citation type="journal article" date="2015" name="Fish Shellfish Immunol.">
        <title>Early steps in the European eel (Anguilla anguilla)-Vibrio vulnificus interaction in the gills: Role of the RtxA13 toxin.</title>
        <authorList>
            <person name="Callol A."/>
            <person name="Pajuelo D."/>
            <person name="Ebbesson L."/>
            <person name="Teles M."/>
            <person name="MacKenzie S."/>
            <person name="Amaro C."/>
        </authorList>
    </citation>
    <scope>NUCLEOTIDE SEQUENCE</scope>
</reference>
<evidence type="ECO:0000313" key="1">
    <source>
        <dbReference type="EMBL" id="JAH56125.1"/>
    </source>
</evidence>